<dbReference type="Proteomes" id="UP000661112">
    <property type="component" value="Unassembled WGS sequence"/>
</dbReference>
<gene>
    <name evidence="1" type="ORF">H6G83_15030</name>
</gene>
<proteinExistence type="predicted"/>
<dbReference type="RefSeq" id="WP_190473607.1">
    <property type="nucleotide sequence ID" value="NZ_JACJSG010000018.1"/>
</dbReference>
<organism evidence="1 2">
    <name type="scientific">Anabaena azotica FACHB-119</name>
    <dbReference type="NCBI Taxonomy" id="947527"/>
    <lineage>
        <taxon>Bacteria</taxon>
        <taxon>Bacillati</taxon>
        <taxon>Cyanobacteriota</taxon>
        <taxon>Cyanophyceae</taxon>
        <taxon>Nostocales</taxon>
        <taxon>Nostocaceae</taxon>
        <taxon>Anabaena</taxon>
        <taxon>Anabaena azotica</taxon>
    </lineage>
</organism>
<reference evidence="1 2" key="1">
    <citation type="journal article" date="2020" name="ISME J.">
        <title>Comparative genomics reveals insights into cyanobacterial evolution and habitat adaptation.</title>
        <authorList>
            <person name="Chen M.Y."/>
            <person name="Teng W.K."/>
            <person name="Zhao L."/>
            <person name="Hu C.X."/>
            <person name="Zhou Y.K."/>
            <person name="Han B.P."/>
            <person name="Song L.R."/>
            <person name="Shu W.S."/>
        </authorList>
    </citation>
    <scope>NUCLEOTIDE SEQUENCE [LARGE SCALE GENOMIC DNA]</scope>
    <source>
        <strain evidence="1 2">FACHB-119</strain>
    </source>
</reference>
<keyword evidence="2" id="KW-1185">Reference proteome</keyword>
<sequence length="53" mass="6318">MFLLFFYIIWRFNYDTCGEHSDRTHHALFCSSSPYYCETLISLSLTIATQSRM</sequence>
<comment type="caution">
    <text evidence="1">The sequence shown here is derived from an EMBL/GenBank/DDBJ whole genome shotgun (WGS) entry which is preliminary data.</text>
</comment>
<accession>A0ABR8D405</accession>
<evidence type="ECO:0000313" key="2">
    <source>
        <dbReference type="Proteomes" id="UP000661112"/>
    </source>
</evidence>
<evidence type="ECO:0000313" key="1">
    <source>
        <dbReference type="EMBL" id="MBD2501902.1"/>
    </source>
</evidence>
<name>A0ABR8D405_9NOST</name>
<dbReference type="EMBL" id="JACJSG010000018">
    <property type="protein sequence ID" value="MBD2501902.1"/>
    <property type="molecule type" value="Genomic_DNA"/>
</dbReference>
<protein>
    <submittedName>
        <fullName evidence="1">Uncharacterized protein</fullName>
    </submittedName>
</protein>